<dbReference type="eggNOG" id="KOG3217">
    <property type="taxonomic scope" value="Eukaryota"/>
</dbReference>
<dbReference type="GO" id="GO:0004725">
    <property type="term" value="F:protein tyrosine phosphatase activity"/>
    <property type="evidence" value="ECO:0007669"/>
    <property type="project" value="InterPro"/>
</dbReference>
<feature type="active site" description="Nucleophile" evidence="5">
    <location>
        <position position="10"/>
    </location>
</feature>
<keyword evidence="3 8" id="KW-0378">Hydrolase</keyword>
<dbReference type="PRINTS" id="PR00719">
    <property type="entry name" value="LMWPTPASE"/>
</dbReference>
<dbReference type="STRING" id="7217.B3MSR0"/>
<sequence length="294" mass="33062">MSFKKMLFVCMGNSCSSPMAEAIMQNLMAKTSLYWEVDSAGLRTWNTGRKPHKRCMQTLREHGLRSDHYCRQFAVNDFHYFDYVVAMDEAVYNELLYWGGVNRAFEKNCEILLLSAFGKNGQPAVIFSLSPTRKLRNFRTAYYQIKDCCKQLILSQKVDIFRYELPSSDDDIYFANVANNSNAKKAATAVGNAIQTLGDPSVTESRRGRAAKKGTGKESEMHVVTPELRSSGGRVGPRTSYTTSSQNSSYMPGTVAPSDYNTSKMDHNMQCSKNSRGMQRKLCQKCGQKFLAAL</sequence>
<evidence type="ECO:0000259" key="7">
    <source>
        <dbReference type="SMART" id="SM00226"/>
    </source>
</evidence>
<dbReference type="InterPro" id="IPR036196">
    <property type="entry name" value="Ptyr_pPase_sf"/>
</dbReference>
<dbReference type="GeneID" id="6505861"/>
<dbReference type="OMA" id="QRKLCQK"/>
<evidence type="ECO:0000256" key="2">
    <source>
        <dbReference type="ARBA" id="ARBA00012646"/>
    </source>
</evidence>
<dbReference type="EC" id="3.1.3.2" evidence="2"/>
<reference evidence="8 9" key="1">
    <citation type="journal article" date="2007" name="Nature">
        <title>Evolution of genes and genomes on the Drosophila phylogeny.</title>
        <authorList>
            <consortium name="Drosophila 12 Genomes Consortium"/>
            <person name="Clark A.G."/>
            <person name="Eisen M.B."/>
            <person name="Smith D.R."/>
            <person name="Bergman C.M."/>
            <person name="Oliver B."/>
            <person name="Markow T.A."/>
            <person name="Kaufman T.C."/>
            <person name="Kellis M."/>
            <person name="Gelbart W."/>
            <person name="Iyer V.N."/>
            <person name="Pollard D.A."/>
            <person name="Sackton T.B."/>
            <person name="Larracuente A.M."/>
            <person name="Singh N.D."/>
            <person name="Abad J.P."/>
            <person name="Abt D.N."/>
            <person name="Adryan B."/>
            <person name="Aguade M."/>
            <person name="Akashi H."/>
            <person name="Anderson W.W."/>
            <person name="Aquadro C.F."/>
            <person name="Ardell D.H."/>
            <person name="Arguello R."/>
            <person name="Artieri C.G."/>
            <person name="Barbash D.A."/>
            <person name="Barker D."/>
            <person name="Barsanti P."/>
            <person name="Batterham P."/>
            <person name="Batzoglou S."/>
            <person name="Begun D."/>
            <person name="Bhutkar A."/>
            <person name="Blanco E."/>
            <person name="Bosak S.A."/>
            <person name="Bradley R.K."/>
            <person name="Brand A.D."/>
            <person name="Brent M.R."/>
            <person name="Brooks A.N."/>
            <person name="Brown R.H."/>
            <person name="Butlin R.K."/>
            <person name="Caggese C."/>
            <person name="Calvi B.R."/>
            <person name="Bernardo de Carvalho A."/>
            <person name="Caspi A."/>
            <person name="Castrezana S."/>
            <person name="Celniker S.E."/>
            <person name="Chang J.L."/>
            <person name="Chapple C."/>
            <person name="Chatterji S."/>
            <person name="Chinwalla A."/>
            <person name="Civetta A."/>
            <person name="Clifton S.W."/>
            <person name="Comeron J.M."/>
            <person name="Costello J.C."/>
            <person name="Coyne J.A."/>
            <person name="Daub J."/>
            <person name="David R.G."/>
            <person name="Delcher A.L."/>
            <person name="Delehaunty K."/>
            <person name="Do C.B."/>
            <person name="Ebling H."/>
            <person name="Edwards K."/>
            <person name="Eickbush T."/>
            <person name="Evans J.D."/>
            <person name="Filipski A."/>
            <person name="Findeiss S."/>
            <person name="Freyhult E."/>
            <person name="Fulton L."/>
            <person name="Fulton R."/>
            <person name="Garcia A.C."/>
            <person name="Gardiner A."/>
            <person name="Garfield D.A."/>
            <person name="Garvin B.E."/>
            <person name="Gibson G."/>
            <person name="Gilbert D."/>
            <person name="Gnerre S."/>
            <person name="Godfrey J."/>
            <person name="Good R."/>
            <person name="Gotea V."/>
            <person name="Gravely B."/>
            <person name="Greenberg A.J."/>
            <person name="Griffiths-Jones S."/>
            <person name="Gross S."/>
            <person name="Guigo R."/>
            <person name="Gustafson E.A."/>
            <person name="Haerty W."/>
            <person name="Hahn M.W."/>
            <person name="Halligan D.L."/>
            <person name="Halpern A.L."/>
            <person name="Halter G.M."/>
            <person name="Han M.V."/>
            <person name="Heger A."/>
            <person name="Hillier L."/>
            <person name="Hinrichs A.S."/>
            <person name="Holmes I."/>
            <person name="Hoskins R.A."/>
            <person name="Hubisz M.J."/>
            <person name="Hultmark D."/>
            <person name="Huntley M.A."/>
            <person name="Jaffe D.B."/>
            <person name="Jagadeeshan S."/>
            <person name="Jeck W.R."/>
            <person name="Johnson J."/>
            <person name="Jones C.D."/>
            <person name="Jordan W.C."/>
            <person name="Karpen G.H."/>
            <person name="Kataoka E."/>
            <person name="Keightley P.D."/>
            <person name="Kheradpour P."/>
            <person name="Kirkness E.F."/>
            <person name="Koerich L.B."/>
            <person name="Kristiansen K."/>
            <person name="Kudrna D."/>
            <person name="Kulathinal R.J."/>
            <person name="Kumar S."/>
            <person name="Kwok R."/>
            <person name="Lander E."/>
            <person name="Langley C.H."/>
            <person name="Lapoint R."/>
            <person name="Lazzaro B.P."/>
            <person name="Lee S.J."/>
            <person name="Levesque L."/>
            <person name="Li R."/>
            <person name="Lin C.F."/>
            <person name="Lin M.F."/>
            <person name="Lindblad-Toh K."/>
            <person name="Llopart A."/>
            <person name="Long M."/>
            <person name="Low L."/>
            <person name="Lozovsky E."/>
            <person name="Lu J."/>
            <person name="Luo M."/>
            <person name="Machado C.A."/>
            <person name="Makalowski W."/>
            <person name="Marzo M."/>
            <person name="Matsuda M."/>
            <person name="Matzkin L."/>
            <person name="McAllister B."/>
            <person name="McBride C.S."/>
            <person name="McKernan B."/>
            <person name="McKernan K."/>
            <person name="Mendez-Lago M."/>
            <person name="Minx P."/>
            <person name="Mollenhauer M.U."/>
            <person name="Montooth K."/>
            <person name="Mount S.M."/>
            <person name="Mu X."/>
            <person name="Myers E."/>
            <person name="Negre B."/>
            <person name="Newfeld S."/>
            <person name="Nielsen R."/>
            <person name="Noor M.A."/>
            <person name="O'Grady P."/>
            <person name="Pachter L."/>
            <person name="Papaceit M."/>
            <person name="Parisi M.J."/>
            <person name="Parisi M."/>
            <person name="Parts L."/>
            <person name="Pedersen J.S."/>
            <person name="Pesole G."/>
            <person name="Phillippy A.M."/>
            <person name="Ponting C.P."/>
            <person name="Pop M."/>
            <person name="Porcelli D."/>
            <person name="Powell J.R."/>
            <person name="Prohaska S."/>
            <person name="Pruitt K."/>
            <person name="Puig M."/>
            <person name="Quesneville H."/>
            <person name="Ram K.R."/>
            <person name="Rand D."/>
            <person name="Rasmussen M.D."/>
            <person name="Reed L.K."/>
            <person name="Reenan R."/>
            <person name="Reily A."/>
            <person name="Remington K.A."/>
            <person name="Rieger T.T."/>
            <person name="Ritchie M.G."/>
            <person name="Robin C."/>
            <person name="Rogers Y.H."/>
            <person name="Rohde C."/>
            <person name="Rozas J."/>
            <person name="Rubenfield M.J."/>
            <person name="Ruiz A."/>
            <person name="Russo S."/>
            <person name="Salzberg S.L."/>
            <person name="Sanchez-Gracia A."/>
            <person name="Saranga D.J."/>
            <person name="Sato H."/>
            <person name="Schaeffer S.W."/>
            <person name="Schatz M.C."/>
            <person name="Schlenke T."/>
            <person name="Schwartz R."/>
            <person name="Segarra C."/>
            <person name="Singh R.S."/>
            <person name="Sirot L."/>
            <person name="Sirota M."/>
            <person name="Sisneros N.B."/>
            <person name="Smith C.D."/>
            <person name="Smith T.F."/>
            <person name="Spieth J."/>
            <person name="Stage D.E."/>
            <person name="Stark A."/>
            <person name="Stephan W."/>
            <person name="Strausberg R.L."/>
            <person name="Strempel S."/>
            <person name="Sturgill D."/>
            <person name="Sutton G."/>
            <person name="Sutton G.G."/>
            <person name="Tao W."/>
            <person name="Teichmann S."/>
            <person name="Tobari Y.N."/>
            <person name="Tomimura Y."/>
            <person name="Tsolas J.M."/>
            <person name="Valente V.L."/>
            <person name="Venter E."/>
            <person name="Venter J.C."/>
            <person name="Vicario S."/>
            <person name="Vieira F.G."/>
            <person name="Vilella A.J."/>
            <person name="Villasante A."/>
            <person name="Walenz B."/>
            <person name="Wang J."/>
            <person name="Wasserman M."/>
            <person name="Watts T."/>
            <person name="Wilson D."/>
            <person name="Wilson R.K."/>
            <person name="Wing R.A."/>
            <person name="Wolfner M.F."/>
            <person name="Wong A."/>
            <person name="Wong G.K."/>
            <person name="Wu C.I."/>
            <person name="Wu G."/>
            <person name="Yamamoto D."/>
            <person name="Yang H.P."/>
            <person name="Yang S.P."/>
            <person name="Yorke J.A."/>
            <person name="Yoshida K."/>
            <person name="Zdobnov E."/>
            <person name="Zhang P."/>
            <person name="Zhang Y."/>
            <person name="Zimin A.V."/>
            <person name="Baldwin J."/>
            <person name="Abdouelleil A."/>
            <person name="Abdulkadir J."/>
            <person name="Abebe A."/>
            <person name="Abera B."/>
            <person name="Abreu J."/>
            <person name="Acer S.C."/>
            <person name="Aftuck L."/>
            <person name="Alexander A."/>
            <person name="An P."/>
            <person name="Anderson E."/>
            <person name="Anderson S."/>
            <person name="Arachi H."/>
            <person name="Azer M."/>
            <person name="Bachantsang P."/>
            <person name="Barry A."/>
            <person name="Bayul T."/>
            <person name="Berlin A."/>
            <person name="Bessette D."/>
            <person name="Bloom T."/>
            <person name="Blye J."/>
            <person name="Boguslavskiy L."/>
            <person name="Bonnet C."/>
            <person name="Boukhgalter B."/>
            <person name="Bourzgui I."/>
            <person name="Brown A."/>
            <person name="Cahill P."/>
            <person name="Channer S."/>
            <person name="Cheshatsang Y."/>
            <person name="Chuda L."/>
            <person name="Citroen M."/>
            <person name="Collymore A."/>
            <person name="Cooke P."/>
            <person name="Costello M."/>
            <person name="D'Aco K."/>
            <person name="Daza R."/>
            <person name="De Haan G."/>
            <person name="DeGray S."/>
            <person name="DeMaso C."/>
            <person name="Dhargay N."/>
            <person name="Dooley K."/>
            <person name="Dooley E."/>
            <person name="Doricent M."/>
            <person name="Dorje P."/>
            <person name="Dorjee K."/>
            <person name="Dupes A."/>
            <person name="Elong R."/>
            <person name="Falk J."/>
            <person name="Farina A."/>
            <person name="Faro S."/>
            <person name="Ferguson D."/>
            <person name="Fisher S."/>
            <person name="Foley C.D."/>
            <person name="Franke A."/>
            <person name="Friedrich D."/>
            <person name="Gadbois L."/>
            <person name="Gearin G."/>
            <person name="Gearin C.R."/>
            <person name="Giannoukos G."/>
            <person name="Goode T."/>
            <person name="Graham J."/>
            <person name="Grandbois E."/>
            <person name="Grewal S."/>
            <person name="Gyaltsen K."/>
            <person name="Hafez N."/>
            <person name="Hagos B."/>
            <person name="Hall J."/>
            <person name="Henson C."/>
            <person name="Hollinger A."/>
            <person name="Honan T."/>
            <person name="Huard M.D."/>
            <person name="Hughes L."/>
            <person name="Hurhula B."/>
            <person name="Husby M.E."/>
            <person name="Kamat A."/>
            <person name="Kanga B."/>
            <person name="Kashin S."/>
            <person name="Khazanovich D."/>
            <person name="Kisner P."/>
            <person name="Lance K."/>
            <person name="Lara M."/>
            <person name="Lee W."/>
            <person name="Lennon N."/>
            <person name="Letendre F."/>
            <person name="LeVine R."/>
            <person name="Lipovsky A."/>
            <person name="Liu X."/>
            <person name="Liu J."/>
            <person name="Liu S."/>
            <person name="Lokyitsang T."/>
            <person name="Lokyitsang Y."/>
            <person name="Lubonja R."/>
            <person name="Lui A."/>
            <person name="MacDonald P."/>
            <person name="Magnisalis V."/>
            <person name="Maru K."/>
            <person name="Matthews C."/>
            <person name="McCusker W."/>
            <person name="McDonough S."/>
            <person name="Mehta T."/>
            <person name="Meldrim J."/>
            <person name="Meneus L."/>
            <person name="Mihai O."/>
            <person name="Mihalev A."/>
            <person name="Mihova T."/>
            <person name="Mittelman R."/>
            <person name="Mlenga V."/>
            <person name="Montmayeur A."/>
            <person name="Mulrain L."/>
            <person name="Navidi A."/>
            <person name="Naylor J."/>
            <person name="Negash T."/>
            <person name="Nguyen T."/>
            <person name="Nguyen N."/>
            <person name="Nicol R."/>
            <person name="Norbu C."/>
            <person name="Norbu N."/>
            <person name="Novod N."/>
            <person name="O'Neill B."/>
            <person name="Osman S."/>
            <person name="Markiewicz E."/>
            <person name="Oyono O.L."/>
            <person name="Patti C."/>
            <person name="Phunkhang P."/>
            <person name="Pierre F."/>
            <person name="Priest M."/>
            <person name="Raghuraman S."/>
            <person name="Rege F."/>
            <person name="Reyes R."/>
            <person name="Rise C."/>
            <person name="Rogov P."/>
            <person name="Ross K."/>
            <person name="Ryan E."/>
            <person name="Settipalli S."/>
            <person name="Shea T."/>
            <person name="Sherpa N."/>
            <person name="Shi L."/>
            <person name="Shih D."/>
            <person name="Sparrow T."/>
            <person name="Spaulding J."/>
            <person name="Stalker J."/>
            <person name="Stange-Thomann N."/>
            <person name="Stavropoulos S."/>
            <person name="Stone C."/>
            <person name="Strader C."/>
            <person name="Tesfaye S."/>
            <person name="Thomson T."/>
            <person name="Thoulutsang Y."/>
            <person name="Thoulutsang D."/>
            <person name="Topham K."/>
            <person name="Topping I."/>
            <person name="Tsamla T."/>
            <person name="Vassiliev H."/>
            <person name="Vo A."/>
            <person name="Wangchuk T."/>
            <person name="Wangdi T."/>
            <person name="Weiand M."/>
            <person name="Wilkinson J."/>
            <person name="Wilson A."/>
            <person name="Yadav S."/>
            <person name="Young G."/>
            <person name="Yu Q."/>
            <person name="Zembek L."/>
            <person name="Zhong D."/>
            <person name="Zimmer A."/>
            <person name="Zwirko Z."/>
            <person name="Jaffe D.B."/>
            <person name="Alvarez P."/>
            <person name="Brockman W."/>
            <person name="Butler J."/>
            <person name="Chin C."/>
            <person name="Gnerre S."/>
            <person name="Grabherr M."/>
            <person name="Kleber M."/>
            <person name="Mauceli E."/>
            <person name="MacCallum I."/>
        </authorList>
    </citation>
    <scope>NUCLEOTIDE SEQUENCE [LARGE SCALE GENOMIC DNA]</scope>
    <source>
        <strain evidence="9">Tucson 14024-0371.13</strain>
    </source>
</reference>
<dbReference type="Proteomes" id="UP000007801">
    <property type="component" value="Unassembled WGS sequence"/>
</dbReference>
<dbReference type="InterPro" id="IPR050438">
    <property type="entry name" value="LMW_PTPase"/>
</dbReference>
<feature type="compositionally biased region" description="Low complexity" evidence="6">
    <location>
        <begin position="239"/>
        <end position="250"/>
    </location>
</feature>
<accession>B3MSR0</accession>
<keyword evidence="9" id="KW-1185">Reference proteome</keyword>
<dbReference type="SMART" id="SM00226">
    <property type="entry name" value="LMWPc"/>
    <property type="match status" value="1"/>
</dbReference>
<dbReference type="KEGG" id="dan:6505861"/>
<dbReference type="Pfam" id="PF01451">
    <property type="entry name" value="LMWPc"/>
    <property type="match status" value="1"/>
</dbReference>
<evidence type="ECO:0000256" key="6">
    <source>
        <dbReference type="SAM" id="MobiDB-lite"/>
    </source>
</evidence>
<dbReference type="PANTHER" id="PTHR11717:SF29">
    <property type="entry name" value="ACID PHOSPHATASE"/>
    <property type="match status" value="1"/>
</dbReference>
<gene>
    <name evidence="8" type="primary">Dana\GF23217</name>
    <name evidence="8" type="synonym">dana_GLEANR_7879</name>
    <name evidence="8" type="ORF">GF23217</name>
</gene>
<feature type="region of interest" description="Disordered" evidence="6">
    <location>
        <begin position="198"/>
        <end position="253"/>
    </location>
</feature>
<dbReference type="InterPro" id="IPR023485">
    <property type="entry name" value="Ptyr_pPase"/>
</dbReference>
<dbReference type="CDD" id="cd16343">
    <property type="entry name" value="LMWPTP"/>
    <property type="match status" value="1"/>
</dbReference>
<keyword evidence="4" id="KW-0904">Protein phosphatase</keyword>
<dbReference type="EMBL" id="CH902623">
    <property type="protein sequence ID" value="EDV30300.1"/>
    <property type="molecule type" value="Genomic_DNA"/>
</dbReference>
<dbReference type="OrthoDB" id="3388at2759"/>
<dbReference type="PhylomeDB" id="B3MSR0"/>
<evidence type="ECO:0000256" key="1">
    <source>
        <dbReference type="ARBA" id="ARBA00011063"/>
    </source>
</evidence>
<dbReference type="HOGENOM" id="CLU_1112316_0_0_1"/>
<dbReference type="GO" id="GO:0003993">
    <property type="term" value="F:acid phosphatase activity"/>
    <property type="evidence" value="ECO:0007669"/>
    <property type="project" value="UniProtKB-EC"/>
</dbReference>
<dbReference type="InParanoid" id="B3MSR0"/>
<dbReference type="PANTHER" id="PTHR11717">
    <property type="entry name" value="LOW MOLECULAR WEIGHT PROTEIN TYROSINE PHOSPHATASE"/>
    <property type="match status" value="1"/>
</dbReference>
<name>B3MSR0_DROAN</name>
<evidence type="ECO:0000256" key="3">
    <source>
        <dbReference type="ARBA" id="ARBA00022801"/>
    </source>
</evidence>
<protein>
    <recommendedName>
        <fullName evidence="2">acid phosphatase</fullName>
        <ecNumber evidence="2">3.1.3.2</ecNumber>
    </recommendedName>
</protein>
<dbReference type="AlphaFoldDB" id="B3MSR0"/>
<evidence type="ECO:0000256" key="4">
    <source>
        <dbReference type="ARBA" id="ARBA00022912"/>
    </source>
</evidence>
<dbReference type="SMR" id="B3MSR0"/>
<evidence type="ECO:0000313" key="8">
    <source>
        <dbReference type="EMBL" id="EDV30300.1"/>
    </source>
</evidence>
<comment type="similarity">
    <text evidence="1">Belongs to the low molecular weight phosphotyrosine protein phosphatase family.</text>
</comment>
<dbReference type="SUPFAM" id="SSF52788">
    <property type="entry name" value="Phosphotyrosine protein phosphatases I"/>
    <property type="match status" value="1"/>
</dbReference>
<feature type="domain" description="Phosphotyrosine protein phosphatase I" evidence="7">
    <location>
        <begin position="4"/>
        <end position="155"/>
    </location>
</feature>
<evidence type="ECO:0000256" key="5">
    <source>
        <dbReference type="PIRSR" id="PIRSR617867-1"/>
    </source>
</evidence>
<evidence type="ECO:0000313" key="9">
    <source>
        <dbReference type="Proteomes" id="UP000007801"/>
    </source>
</evidence>
<dbReference type="Gene3D" id="3.40.50.2300">
    <property type="match status" value="1"/>
</dbReference>
<dbReference type="InterPro" id="IPR017867">
    <property type="entry name" value="Tyr_phospatase_low_mol_wt"/>
</dbReference>
<organism evidence="8 9">
    <name type="scientific">Drosophila ananassae</name>
    <name type="common">Fruit fly</name>
    <dbReference type="NCBI Taxonomy" id="7217"/>
    <lineage>
        <taxon>Eukaryota</taxon>
        <taxon>Metazoa</taxon>
        <taxon>Ecdysozoa</taxon>
        <taxon>Arthropoda</taxon>
        <taxon>Hexapoda</taxon>
        <taxon>Insecta</taxon>
        <taxon>Pterygota</taxon>
        <taxon>Neoptera</taxon>
        <taxon>Endopterygota</taxon>
        <taxon>Diptera</taxon>
        <taxon>Brachycera</taxon>
        <taxon>Muscomorpha</taxon>
        <taxon>Ephydroidea</taxon>
        <taxon>Drosophilidae</taxon>
        <taxon>Drosophila</taxon>
        <taxon>Sophophora</taxon>
    </lineage>
</organism>
<proteinExistence type="inferred from homology"/>